<dbReference type="AlphaFoldDB" id="X0UG93"/>
<evidence type="ECO:0000259" key="8">
    <source>
        <dbReference type="Pfam" id="PF01743"/>
    </source>
</evidence>
<feature type="domain" description="Poly A polymerase head" evidence="8">
    <location>
        <begin position="24"/>
        <end position="117"/>
    </location>
</feature>
<evidence type="ECO:0000256" key="4">
    <source>
        <dbReference type="ARBA" id="ARBA00022723"/>
    </source>
</evidence>
<reference evidence="9" key="1">
    <citation type="journal article" date="2014" name="Front. Microbiol.">
        <title>High frequency of phylogenetically diverse reductive dehalogenase-homologous genes in deep subseafloor sedimentary metagenomes.</title>
        <authorList>
            <person name="Kawai M."/>
            <person name="Futagami T."/>
            <person name="Toyoda A."/>
            <person name="Takaki Y."/>
            <person name="Nishi S."/>
            <person name="Hori S."/>
            <person name="Arai W."/>
            <person name="Tsubouchi T."/>
            <person name="Morono Y."/>
            <person name="Uchiyama I."/>
            <person name="Ito T."/>
            <person name="Fujiyama A."/>
            <person name="Inagaki F."/>
            <person name="Takami H."/>
        </authorList>
    </citation>
    <scope>NUCLEOTIDE SEQUENCE</scope>
    <source>
        <strain evidence="9">Expedition CK06-06</strain>
    </source>
</reference>
<evidence type="ECO:0000256" key="1">
    <source>
        <dbReference type="ARBA" id="ARBA00022679"/>
    </source>
</evidence>
<dbReference type="PANTHER" id="PTHR47545">
    <property type="entry name" value="MULTIFUNCTIONAL CCA PROTEIN"/>
    <property type="match status" value="1"/>
</dbReference>
<dbReference type="Gene3D" id="3.30.460.10">
    <property type="entry name" value="Beta Polymerase, domain 2"/>
    <property type="match status" value="1"/>
</dbReference>
<evidence type="ECO:0000256" key="2">
    <source>
        <dbReference type="ARBA" id="ARBA00022694"/>
    </source>
</evidence>
<dbReference type="GO" id="GO:0008033">
    <property type="term" value="P:tRNA processing"/>
    <property type="evidence" value="ECO:0007669"/>
    <property type="project" value="UniProtKB-KW"/>
</dbReference>
<sequence length="123" mass="13461">MQTDIALILNKVSSLLDRQGYQSYAVGGLIRDWFLGNETNDLDIAINGSAIDIANEVAKAMKGKFVLLDDVNGIARVVVSEGEQIWYVDLSSFSDGVESDLTRRDFTINAMAAELKQFANVVS</sequence>
<keyword evidence="4" id="KW-0479">Metal-binding</keyword>
<evidence type="ECO:0000256" key="3">
    <source>
        <dbReference type="ARBA" id="ARBA00022695"/>
    </source>
</evidence>
<name>X0UG93_9ZZZZ</name>
<keyword evidence="5" id="KW-0547">Nucleotide-binding</keyword>
<dbReference type="InterPro" id="IPR050124">
    <property type="entry name" value="tRNA_CCA-adding_enzyme"/>
</dbReference>
<keyword evidence="7" id="KW-0694">RNA-binding</keyword>
<organism evidence="9">
    <name type="scientific">marine sediment metagenome</name>
    <dbReference type="NCBI Taxonomy" id="412755"/>
    <lineage>
        <taxon>unclassified sequences</taxon>
        <taxon>metagenomes</taxon>
        <taxon>ecological metagenomes</taxon>
    </lineage>
</organism>
<evidence type="ECO:0000256" key="6">
    <source>
        <dbReference type="ARBA" id="ARBA00022842"/>
    </source>
</evidence>
<dbReference type="InterPro" id="IPR002646">
    <property type="entry name" value="PolA_pol_head_dom"/>
</dbReference>
<evidence type="ECO:0000313" key="9">
    <source>
        <dbReference type="EMBL" id="GAF87510.1"/>
    </source>
</evidence>
<protein>
    <recommendedName>
        <fullName evidence="8">Poly A polymerase head domain-containing protein</fullName>
    </recommendedName>
</protein>
<dbReference type="EMBL" id="BARS01019117">
    <property type="protein sequence ID" value="GAF87510.1"/>
    <property type="molecule type" value="Genomic_DNA"/>
</dbReference>
<dbReference type="Pfam" id="PF01743">
    <property type="entry name" value="PolyA_pol"/>
    <property type="match status" value="1"/>
</dbReference>
<dbReference type="GO" id="GO:0016779">
    <property type="term" value="F:nucleotidyltransferase activity"/>
    <property type="evidence" value="ECO:0007669"/>
    <property type="project" value="UniProtKB-KW"/>
</dbReference>
<dbReference type="InterPro" id="IPR043519">
    <property type="entry name" value="NT_sf"/>
</dbReference>
<comment type="caution">
    <text evidence="9">The sequence shown here is derived from an EMBL/GenBank/DDBJ whole genome shotgun (WGS) entry which is preliminary data.</text>
</comment>
<evidence type="ECO:0000256" key="5">
    <source>
        <dbReference type="ARBA" id="ARBA00022741"/>
    </source>
</evidence>
<gene>
    <name evidence="9" type="ORF">S01H1_31018</name>
</gene>
<accession>X0UG93</accession>
<evidence type="ECO:0000256" key="7">
    <source>
        <dbReference type="ARBA" id="ARBA00022884"/>
    </source>
</evidence>
<keyword evidence="6" id="KW-0460">Magnesium</keyword>
<dbReference type="GO" id="GO:0046872">
    <property type="term" value="F:metal ion binding"/>
    <property type="evidence" value="ECO:0007669"/>
    <property type="project" value="UniProtKB-KW"/>
</dbReference>
<keyword evidence="1" id="KW-0808">Transferase</keyword>
<proteinExistence type="predicted"/>
<keyword evidence="2" id="KW-0819">tRNA processing</keyword>
<keyword evidence="3" id="KW-0548">Nucleotidyltransferase</keyword>
<dbReference type="SUPFAM" id="SSF81301">
    <property type="entry name" value="Nucleotidyltransferase"/>
    <property type="match status" value="1"/>
</dbReference>
<dbReference type="PANTHER" id="PTHR47545:SF2">
    <property type="entry name" value="CC-ADDING TRNA NUCLEOTIDYLTRANSFERASE"/>
    <property type="match status" value="1"/>
</dbReference>
<feature type="non-terminal residue" evidence="9">
    <location>
        <position position="123"/>
    </location>
</feature>
<dbReference type="GO" id="GO:0003723">
    <property type="term" value="F:RNA binding"/>
    <property type="evidence" value="ECO:0007669"/>
    <property type="project" value="UniProtKB-KW"/>
</dbReference>
<dbReference type="GO" id="GO:0000166">
    <property type="term" value="F:nucleotide binding"/>
    <property type="evidence" value="ECO:0007669"/>
    <property type="project" value="UniProtKB-KW"/>
</dbReference>